<gene>
    <name evidence="5" type="ORF">AS189_08325</name>
</gene>
<evidence type="ECO:0000313" key="6">
    <source>
        <dbReference type="Proteomes" id="UP000059574"/>
    </source>
</evidence>
<dbReference type="InterPro" id="IPR000792">
    <property type="entry name" value="Tscrpt_reg_LuxR_C"/>
</dbReference>
<dbReference type="PANTHER" id="PTHR44688:SF16">
    <property type="entry name" value="DNA-BINDING TRANSCRIPTIONAL ACTIVATOR DEVR_DOSR"/>
    <property type="match status" value="1"/>
</dbReference>
<dbReference type="InterPro" id="IPR019734">
    <property type="entry name" value="TPR_rpt"/>
</dbReference>
<dbReference type="GO" id="GO:0006355">
    <property type="term" value="P:regulation of DNA-templated transcription"/>
    <property type="evidence" value="ECO:0007669"/>
    <property type="project" value="InterPro"/>
</dbReference>
<feature type="domain" description="HTH luxR-type" evidence="4">
    <location>
        <begin position="468"/>
        <end position="532"/>
    </location>
</feature>
<reference evidence="5 6" key="2">
    <citation type="journal article" date="2016" name="J. Biotechnol.">
        <title>Complete genome sequence of Arthrobacter alpinus ERGS4:06, a yellow pigmented bacterium tolerant to cold and radiations isolated from Sikkim Himalaya.</title>
        <authorList>
            <person name="Kumar R."/>
            <person name="Singh D."/>
            <person name="Swarnkar M.K."/>
            <person name="Singh A.K."/>
            <person name="Kumar S."/>
        </authorList>
    </citation>
    <scope>NUCLEOTIDE SEQUENCE [LARGE SCALE GENOMIC DNA]</scope>
    <source>
        <strain evidence="5 6">ERGS4:06</strain>
    </source>
</reference>
<evidence type="ECO:0000259" key="4">
    <source>
        <dbReference type="PROSITE" id="PS50043"/>
    </source>
</evidence>
<dbReference type="Proteomes" id="UP000059574">
    <property type="component" value="Chromosome"/>
</dbReference>
<sequence length="532" mass="57864">MHHLLPVYAELMFIWSDAVAPELRHALHAAHVATAHRDHPRACAHLETALQLFVQDPASPIRELDLILELARSRFRAGNIASSWAAGNTVADIARESGDGLAMADAAVVLHGIMAPDVQAQVHALCIEALALVGNKDPLRHNRLRSQLAATSSIWVGESYFDLSPDSAVPFLSPEDPEGAFLALLAAHAQYLGCAHVRDRLELADAAVALGRQEGNDEYHAWGLLWRIEALLQLGQLVEVSAEFLVLTSVAERLREVLWSCRIELLHGVLLHLEGKYDEALVHTERAREISQNSGDEAVAFVHLVMSISIAIVTGEGLALAEEAVRHRLDGLPYSAKGWLVAVLAASGKNEEAKALWKAVAPHIHEFPRRAPEWIIANATNAQMCVQFRDHATAEILYLELLPFEGLLASADAQTPSSAPVAHYLGLLARLLGKTAAAEQHFHNALQLAESINAAPFAALARQELARPGTGERSLSNREAEITAFVATGQTNRSIAQALFLSERTVEHHVSNILRKLELPSRSAIAAWQASQ</sequence>
<keyword evidence="1" id="KW-0805">Transcription regulation</keyword>
<dbReference type="CDD" id="cd06170">
    <property type="entry name" value="LuxR_C_like"/>
    <property type="match status" value="1"/>
</dbReference>
<dbReference type="InterPro" id="IPR036388">
    <property type="entry name" value="WH-like_DNA-bd_sf"/>
</dbReference>
<evidence type="ECO:0000313" key="5">
    <source>
        <dbReference type="EMBL" id="ALO66495.1"/>
    </source>
</evidence>
<evidence type="ECO:0000256" key="2">
    <source>
        <dbReference type="ARBA" id="ARBA00023125"/>
    </source>
</evidence>
<dbReference type="AlphaFoldDB" id="A0A0S2LYH1"/>
<reference evidence="6" key="1">
    <citation type="submission" date="2015-11" db="EMBL/GenBank/DDBJ databases">
        <authorList>
            <person name="Kumar R."/>
            <person name="Singh D."/>
            <person name="Swarnkar M.K."/>
            <person name="Singh A.K."/>
            <person name="Kumar S."/>
        </authorList>
    </citation>
    <scope>NUCLEOTIDE SEQUENCE [LARGE SCALE GENOMIC DNA]</scope>
    <source>
        <strain evidence="6">ERGS4:06</strain>
    </source>
</reference>
<dbReference type="Gene3D" id="1.25.40.10">
    <property type="entry name" value="Tetratricopeptide repeat domain"/>
    <property type="match status" value="1"/>
</dbReference>
<dbReference type="PRINTS" id="PR00038">
    <property type="entry name" value="HTHLUXR"/>
</dbReference>
<dbReference type="Gene3D" id="1.10.10.10">
    <property type="entry name" value="Winged helix-like DNA-binding domain superfamily/Winged helix DNA-binding domain"/>
    <property type="match status" value="1"/>
</dbReference>
<dbReference type="SMART" id="SM00028">
    <property type="entry name" value="TPR"/>
    <property type="match status" value="2"/>
</dbReference>
<dbReference type="PROSITE" id="PS50043">
    <property type="entry name" value="HTH_LUXR_2"/>
    <property type="match status" value="1"/>
</dbReference>
<keyword evidence="3" id="KW-0804">Transcription</keyword>
<evidence type="ECO:0000256" key="3">
    <source>
        <dbReference type="ARBA" id="ARBA00023163"/>
    </source>
</evidence>
<proteinExistence type="predicted"/>
<dbReference type="EMBL" id="CP013200">
    <property type="protein sequence ID" value="ALO66495.1"/>
    <property type="molecule type" value="Genomic_DNA"/>
</dbReference>
<dbReference type="SUPFAM" id="SSF46894">
    <property type="entry name" value="C-terminal effector domain of the bipartite response regulators"/>
    <property type="match status" value="1"/>
</dbReference>
<protein>
    <recommendedName>
        <fullName evidence="4">HTH luxR-type domain-containing protein</fullName>
    </recommendedName>
</protein>
<dbReference type="PROSITE" id="PS00622">
    <property type="entry name" value="HTH_LUXR_1"/>
    <property type="match status" value="1"/>
</dbReference>
<dbReference type="InterPro" id="IPR016032">
    <property type="entry name" value="Sig_transdc_resp-reg_C-effctor"/>
</dbReference>
<dbReference type="SUPFAM" id="SSF48452">
    <property type="entry name" value="TPR-like"/>
    <property type="match status" value="1"/>
</dbReference>
<keyword evidence="2" id="KW-0238">DNA-binding</keyword>
<organism evidence="5 6">
    <name type="scientific">Arthrobacter alpinus</name>
    <dbReference type="NCBI Taxonomy" id="656366"/>
    <lineage>
        <taxon>Bacteria</taxon>
        <taxon>Bacillati</taxon>
        <taxon>Actinomycetota</taxon>
        <taxon>Actinomycetes</taxon>
        <taxon>Micrococcales</taxon>
        <taxon>Micrococcaceae</taxon>
        <taxon>Arthrobacter</taxon>
    </lineage>
</organism>
<evidence type="ECO:0000256" key="1">
    <source>
        <dbReference type="ARBA" id="ARBA00023015"/>
    </source>
</evidence>
<dbReference type="PANTHER" id="PTHR44688">
    <property type="entry name" value="DNA-BINDING TRANSCRIPTIONAL ACTIVATOR DEVR_DOSR"/>
    <property type="match status" value="1"/>
</dbReference>
<dbReference type="InterPro" id="IPR011990">
    <property type="entry name" value="TPR-like_helical_dom_sf"/>
</dbReference>
<dbReference type="GO" id="GO:0003677">
    <property type="term" value="F:DNA binding"/>
    <property type="evidence" value="ECO:0007669"/>
    <property type="project" value="UniProtKB-KW"/>
</dbReference>
<accession>A0A0S2LYH1</accession>
<dbReference type="SMART" id="SM00421">
    <property type="entry name" value="HTH_LUXR"/>
    <property type="match status" value="1"/>
</dbReference>
<dbReference type="Pfam" id="PF00196">
    <property type="entry name" value="GerE"/>
    <property type="match status" value="1"/>
</dbReference>
<name>A0A0S2LYH1_9MICC</name>